<keyword evidence="1" id="KW-0560">Oxidoreductase</keyword>
<name>A0A315UY95_GAMAF</name>
<sequence>MFQTASIRKHDIIIAVLLQPMCTESEAPLLLFKDLTLQLASLIGHKPGEIRTLGTVGAAKVVLLLFFQESRLRGLVVWITGASSGIGEELAYQLAKCGSRLVLSARREDQLNRVKQKCLEISSLKDEDVLVLPLDLLDRKSHEEKTKTVIEYFGHIDVLINNGGRSQRSLFLETCVDVYQALMELNFLGTVSLTKQVLPHMTQRGRGSVVTVSSVVGLAGAPLSTGYSASKHALQGFFNSLRTELTDFPNILISMVCPGPVQSDIVNNAFTEELNKPVAMVGSQEHKMSTSRCVRLMLVGIANGVKEMWIAQQPFLMFYYAWQYAPTVAWAMTNQLGRKRVQNFKAGVICGKRSNDDVALPDTRSFRRGLELQETSCHTVEARRVDEVFEAAFERPERLGFTQGFNLHWGNALTPCAALAVRVYSDARNVLSGIIDSHDNLRKLQEDFMKALTWLLLRHCVQRQKGLLWSSEVGSTIGGVKSQSSQLAQTTCNPPSEAVVVESNMSSLRFRQDSSSLTSFGDWSDEDDLFGPQPARRTVALVTAEAQRGQAALQTGASLPGSVEMDSLFENMALSALQPLQPLGLSIGMPAVDRGRNPEVLRETPHLNFSCPQSEAFNLPPVWRTAPLLPSRLLSLRPLFPEEWFRFSLGRFGLAAQGEPLEDMTKALKEDEVLKELHVKVALSCLISVGAESAFTSPSYIYRLYCGDVPWTEGLDWLSSSKDLYQLTLQAFRFSFKLLFDQASLGPMESPEELFSTLEEYERDWYIGLVTERGWHDSVLQEKPFLFSLGHDLTMGTYTGRVLSLQEQLVQVGRLNGEGVRGQWANLSWELLYATNDDEERYSIQAHPFMLRNLTVQAADPPLGYPIYSSAPLHFPCL</sequence>
<dbReference type="Pfam" id="PF00106">
    <property type="entry name" value="adh_short"/>
    <property type="match status" value="1"/>
</dbReference>
<dbReference type="PANTHER" id="PTHR44269:SF1">
    <property type="entry name" value="DEHYDROGENASE_REDUCTASE SDR FAMILY MEMBER 7"/>
    <property type="match status" value="1"/>
</dbReference>
<dbReference type="InterPro" id="IPR053011">
    <property type="entry name" value="SDR_family_member_7"/>
</dbReference>
<dbReference type="SUPFAM" id="SSF51735">
    <property type="entry name" value="NAD(P)-binding Rossmann-fold domains"/>
    <property type="match status" value="1"/>
</dbReference>
<dbReference type="CDD" id="cd05332">
    <property type="entry name" value="11beta-HSD1_like_SDR_c"/>
    <property type="match status" value="1"/>
</dbReference>
<dbReference type="PRINTS" id="PR00081">
    <property type="entry name" value="GDHRDH"/>
</dbReference>
<reference evidence="3 4" key="1">
    <citation type="journal article" date="2018" name="G3 (Bethesda)">
        <title>A High-Quality Reference Genome for the Invasive Mosquitofish Gambusia affinis Using a Chicago Library.</title>
        <authorList>
            <person name="Hoffberg S.L."/>
            <person name="Troendle N.J."/>
            <person name="Glenn T.C."/>
            <person name="Mahmud O."/>
            <person name="Louha S."/>
            <person name="Chalopin D."/>
            <person name="Bennetzen J.L."/>
            <person name="Mauricio R."/>
        </authorList>
    </citation>
    <scope>NUCLEOTIDE SEQUENCE [LARGE SCALE GENOMIC DNA]</scope>
    <source>
        <strain evidence="3">NE01/NJP1002.9</strain>
        <tissue evidence="3">Muscle</tissue>
    </source>
</reference>
<dbReference type="InterPro" id="IPR002347">
    <property type="entry name" value="SDR_fam"/>
</dbReference>
<dbReference type="InterPro" id="IPR007735">
    <property type="entry name" value="Pecanex_C"/>
</dbReference>
<evidence type="ECO:0000313" key="4">
    <source>
        <dbReference type="Proteomes" id="UP000250572"/>
    </source>
</evidence>
<dbReference type="GO" id="GO:0016491">
    <property type="term" value="F:oxidoreductase activity"/>
    <property type="evidence" value="ECO:0007669"/>
    <property type="project" value="UniProtKB-KW"/>
</dbReference>
<organism evidence="3 4">
    <name type="scientific">Gambusia affinis</name>
    <name type="common">Western mosquitofish</name>
    <name type="synonym">Heterandria affinis</name>
    <dbReference type="NCBI Taxonomy" id="33528"/>
    <lineage>
        <taxon>Eukaryota</taxon>
        <taxon>Metazoa</taxon>
        <taxon>Chordata</taxon>
        <taxon>Craniata</taxon>
        <taxon>Vertebrata</taxon>
        <taxon>Euteleostomi</taxon>
        <taxon>Actinopterygii</taxon>
        <taxon>Neopterygii</taxon>
        <taxon>Teleostei</taxon>
        <taxon>Neoteleostei</taxon>
        <taxon>Acanthomorphata</taxon>
        <taxon>Ovalentaria</taxon>
        <taxon>Atherinomorphae</taxon>
        <taxon>Cyprinodontiformes</taxon>
        <taxon>Poeciliidae</taxon>
        <taxon>Poeciliinae</taxon>
        <taxon>Gambusia</taxon>
    </lineage>
</organism>
<feature type="domain" description="Pecanex C-terminal" evidence="2">
    <location>
        <begin position="700"/>
        <end position="870"/>
    </location>
</feature>
<dbReference type="PANTHER" id="PTHR44269">
    <property type="entry name" value="DEHYDROGENASE/REDUCTASE SDR FAMILY MEMBER 7-RELATED"/>
    <property type="match status" value="1"/>
</dbReference>
<evidence type="ECO:0000313" key="3">
    <source>
        <dbReference type="EMBL" id="PWA16425.1"/>
    </source>
</evidence>
<dbReference type="PROSITE" id="PS00061">
    <property type="entry name" value="ADH_SHORT"/>
    <property type="match status" value="1"/>
</dbReference>
<protein>
    <recommendedName>
        <fullName evidence="2">Pecanex C-terminal domain-containing protein</fullName>
    </recommendedName>
</protein>
<dbReference type="STRING" id="33528.ENSGAFP00000006208"/>
<keyword evidence="4" id="KW-1185">Reference proteome</keyword>
<dbReference type="EMBL" id="NHOQ01002481">
    <property type="protein sequence ID" value="PWA16425.1"/>
    <property type="molecule type" value="Genomic_DNA"/>
</dbReference>
<dbReference type="PRINTS" id="PR00080">
    <property type="entry name" value="SDRFAMILY"/>
</dbReference>
<dbReference type="AlphaFoldDB" id="A0A315UY95"/>
<gene>
    <name evidence="3" type="ORF">CCH79_00004411</name>
</gene>
<proteinExistence type="predicted"/>
<dbReference type="GO" id="GO:0016020">
    <property type="term" value="C:membrane"/>
    <property type="evidence" value="ECO:0007669"/>
    <property type="project" value="InterPro"/>
</dbReference>
<accession>A0A315UY95</accession>
<evidence type="ECO:0000256" key="1">
    <source>
        <dbReference type="ARBA" id="ARBA00023002"/>
    </source>
</evidence>
<dbReference type="InterPro" id="IPR020904">
    <property type="entry name" value="Sc_DH/Rdtase_CS"/>
</dbReference>
<comment type="caution">
    <text evidence="3">The sequence shown here is derived from an EMBL/GenBank/DDBJ whole genome shotgun (WGS) entry which is preliminary data.</text>
</comment>
<dbReference type="Proteomes" id="UP000250572">
    <property type="component" value="Unassembled WGS sequence"/>
</dbReference>
<dbReference type="InterPro" id="IPR036291">
    <property type="entry name" value="NAD(P)-bd_dom_sf"/>
</dbReference>
<dbReference type="Pfam" id="PF05041">
    <property type="entry name" value="Pecanex_C"/>
    <property type="match status" value="1"/>
</dbReference>
<evidence type="ECO:0000259" key="2">
    <source>
        <dbReference type="Pfam" id="PF05041"/>
    </source>
</evidence>
<dbReference type="Gene3D" id="3.40.50.720">
    <property type="entry name" value="NAD(P)-binding Rossmann-like Domain"/>
    <property type="match status" value="1"/>
</dbReference>